<organism evidence="2 3">
    <name type="scientific">Chitinophaga rhizophila</name>
    <dbReference type="NCBI Taxonomy" id="2866212"/>
    <lineage>
        <taxon>Bacteria</taxon>
        <taxon>Pseudomonadati</taxon>
        <taxon>Bacteroidota</taxon>
        <taxon>Chitinophagia</taxon>
        <taxon>Chitinophagales</taxon>
        <taxon>Chitinophagaceae</taxon>
        <taxon>Chitinophaga</taxon>
    </lineage>
</organism>
<evidence type="ECO:0000313" key="3">
    <source>
        <dbReference type="Proteomes" id="UP000812961"/>
    </source>
</evidence>
<feature type="transmembrane region" description="Helical" evidence="1">
    <location>
        <begin position="49"/>
        <end position="70"/>
    </location>
</feature>
<keyword evidence="1" id="KW-0472">Membrane</keyword>
<sequence length="82" mass="9075">MANRQPTEMSNEELLKKEKITLVAVTLAAVSVILMLAVGIYLTFAKRKFSALLAIPVSLLAIFLANYVNLKKIRQEKSARGI</sequence>
<feature type="transmembrane region" description="Helical" evidence="1">
    <location>
        <begin position="20"/>
        <end position="43"/>
    </location>
</feature>
<evidence type="ECO:0000313" key="2">
    <source>
        <dbReference type="EMBL" id="MBW8683020.1"/>
    </source>
</evidence>
<dbReference type="Proteomes" id="UP000812961">
    <property type="component" value="Unassembled WGS sequence"/>
</dbReference>
<accession>A0ABS7G5V1</accession>
<evidence type="ECO:0000256" key="1">
    <source>
        <dbReference type="SAM" id="Phobius"/>
    </source>
</evidence>
<reference evidence="2 3" key="1">
    <citation type="submission" date="2021-08" db="EMBL/GenBank/DDBJ databases">
        <title>The genome sequence of Chitinophaga sp. B61.</title>
        <authorList>
            <person name="Zhang X."/>
        </authorList>
    </citation>
    <scope>NUCLEOTIDE SEQUENCE [LARGE SCALE GENOMIC DNA]</scope>
    <source>
        <strain evidence="2 3">B61</strain>
    </source>
</reference>
<protein>
    <recommendedName>
        <fullName evidence="4">Redox-active disulfide protein 2</fullName>
    </recommendedName>
</protein>
<evidence type="ECO:0008006" key="4">
    <source>
        <dbReference type="Google" id="ProtNLM"/>
    </source>
</evidence>
<comment type="caution">
    <text evidence="2">The sequence shown here is derived from an EMBL/GenBank/DDBJ whole genome shotgun (WGS) entry which is preliminary data.</text>
</comment>
<keyword evidence="1" id="KW-1133">Transmembrane helix</keyword>
<dbReference type="RefSeq" id="WP_220248253.1">
    <property type="nucleotide sequence ID" value="NZ_JAICCF010000001.1"/>
</dbReference>
<gene>
    <name evidence="2" type="ORF">K1Y79_01620</name>
</gene>
<proteinExistence type="predicted"/>
<keyword evidence="1" id="KW-0812">Transmembrane</keyword>
<name>A0ABS7G5V1_9BACT</name>
<dbReference type="EMBL" id="JAICCF010000001">
    <property type="protein sequence ID" value="MBW8683020.1"/>
    <property type="molecule type" value="Genomic_DNA"/>
</dbReference>
<keyword evidence="3" id="KW-1185">Reference proteome</keyword>